<name>A0AA46TI09_9ACTN</name>
<dbReference type="EMBL" id="CP094970">
    <property type="protein sequence ID" value="UYM05724.1"/>
    <property type="molecule type" value="Genomic_DNA"/>
</dbReference>
<evidence type="ECO:0000313" key="4">
    <source>
        <dbReference type="Proteomes" id="UP001164390"/>
    </source>
</evidence>
<evidence type="ECO:0000259" key="2">
    <source>
        <dbReference type="Pfam" id="PF02525"/>
    </source>
</evidence>
<dbReference type="Pfam" id="PF02525">
    <property type="entry name" value="Flavodoxin_2"/>
    <property type="match status" value="1"/>
</dbReference>
<gene>
    <name evidence="3" type="ORF">L0C25_01200</name>
</gene>
<accession>A0AA46TI09</accession>
<dbReference type="RefSeq" id="WP_271634549.1">
    <property type="nucleotide sequence ID" value="NZ_CP094970.1"/>
</dbReference>
<dbReference type="KEGG" id="sgrg:L0C25_01200"/>
<dbReference type="InterPro" id="IPR003680">
    <property type="entry name" value="Flavodoxin_fold"/>
</dbReference>
<reference evidence="3" key="1">
    <citation type="submission" date="2022-01" db="EMBL/GenBank/DDBJ databases">
        <title>Nocardioidaceae gen. sp. A5X3R13.</title>
        <authorList>
            <person name="Lopez Marin M.A."/>
            <person name="Uhlik O."/>
        </authorList>
    </citation>
    <scope>NUCLEOTIDE SEQUENCE</scope>
    <source>
        <strain evidence="3">A5X3R13</strain>
    </source>
</reference>
<feature type="region of interest" description="Disordered" evidence="1">
    <location>
        <begin position="34"/>
        <end position="53"/>
    </location>
</feature>
<dbReference type="SUPFAM" id="SSF52218">
    <property type="entry name" value="Flavoproteins"/>
    <property type="match status" value="1"/>
</dbReference>
<keyword evidence="4" id="KW-1185">Reference proteome</keyword>
<proteinExistence type="predicted"/>
<sequence>MRCGTTVRSTPICSANAACVPHAPAVAIDSTWYPRGPAPGGEPIEEQQAAAATAETIATEFERADAYLLTAPFYNFGVSQHVKTWADVLLTDPRFALGQETAAGRPAYLVTARGGGYGPGAPRHG</sequence>
<feature type="domain" description="Flavodoxin-like fold" evidence="2">
    <location>
        <begin position="45"/>
        <end position="118"/>
    </location>
</feature>
<evidence type="ECO:0000256" key="1">
    <source>
        <dbReference type="SAM" id="MobiDB-lite"/>
    </source>
</evidence>
<dbReference type="Proteomes" id="UP001164390">
    <property type="component" value="Chromosome"/>
</dbReference>
<dbReference type="AlphaFoldDB" id="A0AA46TI09"/>
<dbReference type="Gene3D" id="3.40.50.360">
    <property type="match status" value="1"/>
</dbReference>
<evidence type="ECO:0000313" key="3">
    <source>
        <dbReference type="EMBL" id="UYM05724.1"/>
    </source>
</evidence>
<dbReference type="InterPro" id="IPR029039">
    <property type="entry name" value="Flavoprotein-like_sf"/>
</dbReference>
<organism evidence="3 4">
    <name type="scientific">Solicola gregarius</name>
    <dbReference type="NCBI Taxonomy" id="2908642"/>
    <lineage>
        <taxon>Bacteria</taxon>
        <taxon>Bacillati</taxon>
        <taxon>Actinomycetota</taxon>
        <taxon>Actinomycetes</taxon>
        <taxon>Propionibacteriales</taxon>
        <taxon>Nocardioidaceae</taxon>
        <taxon>Solicola</taxon>
    </lineage>
</organism>
<protein>
    <submittedName>
        <fullName evidence="3">NAD(P)H-dependent oxidoreductase</fullName>
    </submittedName>
</protein>